<dbReference type="AlphaFoldDB" id="A0A0N1PFB8"/>
<dbReference type="STRING" id="66420.A0A0N1PFB8"/>
<reference evidence="1 2" key="1">
    <citation type="journal article" date="2015" name="Nat. Commun.">
        <title>Outbred genome sequencing and CRISPR/Cas9 gene editing in butterflies.</title>
        <authorList>
            <person name="Li X."/>
            <person name="Fan D."/>
            <person name="Zhang W."/>
            <person name="Liu G."/>
            <person name="Zhang L."/>
            <person name="Zhao L."/>
            <person name="Fang X."/>
            <person name="Chen L."/>
            <person name="Dong Y."/>
            <person name="Chen Y."/>
            <person name="Ding Y."/>
            <person name="Zhao R."/>
            <person name="Feng M."/>
            <person name="Zhu Y."/>
            <person name="Feng Y."/>
            <person name="Jiang X."/>
            <person name="Zhu D."/>
            <person name="Xiang H."/>
            <person name="Feng X."/>
            <person name="Li S."/>
            <person name="Wang J."/>
            <person name="Zhang G."/>
            <person name="Kronforst M.R."/>
            <person name="Wang W."/>
        </authorList>
    </citation>
    <scope>NUCLEOTIDE SEQUENCE [LARGE SCALE GENOMIC DNA]</scope>
    <source>
        <strain evidence="1">Ya'a_city_454_Px</strain>
        <tissue evidence="1">Whole body</tissue>
    </source>
</reference>
<evidence type="ECO:0000313" key="1">
    <source>
        <dbReference type="EMBL" id="KPJ05642.1"/>
    </source>
</evidence>
<keyword evidence="2" id="KW-1185">Reference proteome</keyword>
<sequence>MTLRAARQAQVSSSRRDFLAKRTVKELVLLMQEKEPSDYEKKGRMSGALEWREDRGEVSSHSHTFHFVKPGAYNIHEKAHGLSEREEKGQISWKLEVEYDDLVLKDLVLVVCATTFEDGCVRCSVQFDSEPAQDIKLGQYTQTI</sequence>
<organism evidence="1 2">
    <name type="scientific">Papilio xuthus</name>
    <name type="common">Asian swallowtail butterfly</name>
    <dbReference type="NCBI Taxonomy" id="66420"/>
    <lineage>
        <taxon>Eukaryota</taxon>
        <taxon>Metazoa</taxon>
        <taxon>Ecdysozoa</taxon>
        <taxon>Arthropoda</taxon>
        <taxon>Hexapoda</taxon>
        <taxon>Insecta</taxon>
        <taxon>Pterygota</taxon>
        <taxon>Neoptera</taxon>
        <taxon>Endopterygota</taxon>
        <taxon>Lepidoptera</taxon>
        <taxon>Glossata</taxon>
        <taxon>Ditrysia</taxon>
        <taxon>Papilionoidea</taxon>
        <taxon>Papilionidae</taxon>
        <taxon>Papilioninae</taxon>
        <taxon>Papilio</taxon>
    </lineage>
</organism>
<name>A0A0N1PFB8_PAPXU</name>
<gene>
    <name evidence="1" type="ORF">RR46_00269</name>
</gene>
<accession>A0A0N1PFB8</accession>
<dbReference type="Gene3D" id="2.60.120.1020">
    <property type="entry name" value="Peptide N glycanase, PAW domain"/>
    <property type="match status" value="1"/>
</dbReference>
<dbReference type="InterPro" id="IPR038680">
    <property type="entry name" value="PAW_sf"/>
</dbReference>
<dbReference type="Proteomes" id="UP000053268">
    <property type="component" value="Unassembled WGS sequence"/>
</dbReference>
<evidence type="ECO:0000313" key="2">
    <source>
        <dbReference type="Proteomes" id="UP000053268"/>
    </source>
</evidence>
<proteinExistence type="predicted"/>
<protein>
    <submittedName>
        <fullName evidence="1">Peptide-N(4)-(N-acetyl-beta-glucosaminyl)asparagine amidase</fullName>
    </submittedName>
</protein>
<dbReference type="EMBL" id="KQ458652">
    <property type="protein sequence ID" value="KPJ05642.1"/>
    <property type="molecule type" value="Genomic_DNA"/>
</dbReference>